<evidence type="ECO:0000313" key="2">
    <source>
        <dbReference type="Proteomes" id="UP000434276"/>
    </source>
</evidence>
<reference evidence="1 2" key="1">
    <citation type="submission" date="2019-12" db="EMBL/GenBank/DDBJ databases">
        <authorList>
            <person name="Jiao W.-B."/>
            <person name="Schneeberger K."/>
        </authorList>
    </citation>
    <scope>NUCLEOTIDE SEQUENCE [LARGE SCALE GENOMIC DNA]</scope>
    <source>
        <strain evidence="2">cv. C24</strain>
    </source>
</reference>
<sequence length="112" mass="12759">MEIINVVKINGYCKADRRRVHQPMESDIRSQTLLWKIGFQFTMKEINHAINVIPITLAMNVRVQEAETIQSSIMVMTSIPQKQKTWGVGDGVMESNSHQFRFPTEAVAIIGE</sequence>
<gene>
    <name evidence="1" type="ORF">C24_LOCUS8275</name>
</gene>
<protein>
    <submittedName>
        <fullName evidence="1">Uncharacterized protein</fullName>
    </submittedName>
</protein>
<evidence type="ECO:0000313" key="1">
    <source>
        <dbReference type="EMBL" id="CAA0367587.1"/>
    </source>
</evidence>
<name>A0A5S9WZL3_ARATH</name>
<dbReference type="Proteomes" id="UP000434276">
    <property type="component" value="Unassembled WGS sequence"/>
</dbReference>
<accession>A0A5S9WZL3</accession>
<dbReference type="AlphaFoldDB" id="A0A5S9WZL3"/>
<organism evidence="1 2">
    <name type="scientific">Arabidopsis thaliana</name>
    <name type="common">Mouse-ear cress</name>
    <dbReference type="NCBI Taxonomy" id="3702"/>
    <lineage>
        <taxon>Eukaryota</taxon>
        <taxon>Viridiplantae</taxon>
        <taxon>Streptophyta</taxon>
        <taxon>Embryophyta</taxon>
        <taxon>Tracheophyta</taxon>
        <taxon>Spermatophyta</taxon>
        <taxon>Magnoliopsida</taxon>
        <taxon>eudicotyledons</taxon>
        <taxon>Gunneridae</taxon>
        <taxon>Pentapetalae</taxon>
        <taxon>rosids</taxon>
        <taxon>malvids</taxon>
        <taxon>Brassicales</taxon>
        <taxon>Brassicaceae</taxon>
        <taxon>Camelineae</taxon>
        <taxon>Arabidopsis</taxon>
    </lineage>
</organism>
<dbReference type="EMBL" id="CACSHJ010000088">
    <property type="protein sequence ID" value="CAA0367587.1"/>
    <property type="molecule type" value="Genomic_DNA"/>
</dbReference>
<proteinExistence type="predicted"/>